<evidence type="ECO:0000256" key="2">
    <source>
        <dbReference type="SAM" id="Phobius"/>
    </source>
</evidence>
<dbReference type="RefSeq" id="XP_062635770.1">
    <property type="nucleotide sequence ID" value="XM_062777662.1"/>
</dbReference>
<evidence type="ECO:0000313" key="3">
    <source>
        <dbReference type="EMBL" id="KAK4142399.1"/>
    </source>
</evidence>
<evidence type="ECO:0000313" key="4">
    <source>
        <dbReference type="Proteomes" id="UP001302676"/>
    </source>
</evidence>
<feature type="compositionally biased region" description="Basic and acidic residues" evidence="1">
    <location>
        <begin position="192"/>
        <end position="205"/>
    </location>
</feature>
<reference evidence="3" key="2">
    <citation type="submission" date="2023-05" db="EMBL/GenBank/DDBJ databases">
        <authorList>
            <consortium name="Lawrence Berkeley National Laboratory"/>
            <person name="Steindorff A."/>
            <person name="Hensen N."/>
            <person name="Bonometti L."/>
            <person name="Westerberg I."/>
            <person name="Brannstrom I.O."/>
            <person name="Guillou S."/>
            <person name="Cros-Aarteil S."/>
            <person name="Calhoun S."/>
            <person name="Haridas S."/>
            <person name="Kuo A."/>
            <person name="Mondo S."/>
            <person name="Pangilinan J."/>
            <person name="Riley R."/>
            <person name="Labutti K."/>
            <person name="Andreopoulos B."/>
            <person name="Lipzen A."/>
            <person name="Chen C."/>
            <person name="Yanf M."/>
            <person name="Daum C."/>
            <person name="Ng V."/>
            <person name="Clum A."/>
            <person name="Ohm R."/>
            <person name="Martin F."/>
            <person name="Silar P."/>
            <person name="Natvig D."/>
            <person name="Lalanne C."/>
            <person name="Gautier V."/>
            <person name="Ament-Velasquez S.L."/>
            <person name="Kruys A."/>
            <person name="Hutchinson M.I."/>
            <person name="Powell A.J."/>
            <person name="Barry K."/>
            <person name="Miller A.N."/>
            <person name="Grigoriev I.V."/>
            <person name="Debuchy R."/>
            <person name="Gladieux P."/>
            <person name="Thoren M.H."/>
            <person name="Johannesson H."/>
        </authorList>
    </citation>
    <scope>NUCLEOTIDE SEQUENCE</scope>
    <source>
        <strain evidence="3">CBS 141.50</strain>
    </source>
</reference>
<feature type="region of interest" description="Disordered" evidence="1">
    <location>
        <begin position="192"/>
        <end position="214"/>
    </location>
</feature>
<feature type="compositionally biased region" description="Polar residues" evidence="1">
    <location>
        <begin position="21"/>
        <end position="52"/>
    </location>
</feature>
<evidence type="ECO:0008006" key="5">
    <source>
        <dbReference type="Google" id="ProtNLM"/>
    </source>
</evidence>
<protein>
    <recommendedName>
        <fullName evidence="5">Ring-like domain-containing protein</fullName>
    </recommendedName>
</protein>
<feature type="compositionally biased region" description="Basic and acidic residues" evidence="1">
    <location>
        <begin position="105"/>
        <end position="114"/>
    </location>
</feature>
<feature type="region of interest" description="Disordered" evidence="1">
    <location>
        <begin position="391"/>
        <end position="414"/>
    </location>
</feature>
<feature type="compositionally biased region" description="Basic residues" evidence="1">
    <location>
        <begin position="127"/>
        <end position="139"/>
    </location>
</feature>
<gene>
    <name evidence="3" type="ORF">C8A04DRAFT_13308</name>
</gene>
<comment type="caution">
    <text evidence="3">The sequence shown here is derived from an EMBL/GenBank/DDBJ whole genome shotgun (WGS) entry which is preliminary data.</text>
</comment>
<name>A0AAN6V0S5_9PEZI</name>
<keyword evidence="2" id="KW-1133">Transmembrane helix</keyword>
<dbReference type="Proteomes" id="UP001302676">
    <property type="component" value="Unassembled WGS sequence"/>
</dbReference>
<keyword evidence="4" id="KW-1185">Reference proteome</keyword>
<evidence type="ECO:0000256" key="1">
    <source>
        <dbReference type="SAM" id="MobiDB-lite"/>
    </source>
</evidence>
<keyword evidence="2" id="KW-0472">Membrane</keyword>
<dbReference type="EMBL" id="MU853598">
    <property type="protein sequence ID" value="KAK4142399.1"/>
    <property type="molecule type" value="Genomic_DNA"/>
</dbReference>
<feature type="transmembrane region" description="Helical" evidence="2">
    <location>
        <begin position="343"/>
        <end position="367"/>
    </location>
</feature>
<feature type="compositionally biased region" description="Acidic residues" evidence="1">
    <location>
        <begin position="396"/>
        <end position="406"/>
    </location>
</feature>
<organism evidence="3 4">
    <name type="scientific">Dichotomopilus funicola</name>
    <dbReference type="NCBI Taxonomy" id="1934379"/>
    <lineage>
        <taxon>Eukaryota</taxon>
        <taxon>Fungi</taxon>
        <taxon>Dikarya</taxon>
        <taxon>Ascomycota</taxon>
        <taxon>Pezizomycotina</taxon>
        <taxon>Sordariomycetes</taxon>
        <taxon>Sordariomycetidae</taxon>
        <taxon>Sordariales</taxon>
        <taxon>Chaetomiaceae</taxon>
        <taxon>Dichotomopilus</taxon>
    </lineage>
</organism>
<sequence length="455" mass="48455">MASFFKKHKQSEKKGKAPENTPISPNSTDTTQPAKTANADNVISTSPSTPGKSESVPLLDDDDEKFLERLVSTDVAEGADDEDGPPPPLPPRPKTPDLVWDTDSDSVRLPKADEGGSTPATATAQKKGNRFSRLFHRKPSTSSTLAVPSAATTVSPDEADREWADLNHMLSRLGLEPTEEGVTPDGDAAAAEIKDTKSPGKEQDNGTKNPSKAKTAALAASAEVQSLFRQFVVVLKDIMRGAPTAVDDLISLLDGRNDVLNRGFEKLPSSMQKLVTQLPKKMTSSLAPELLAAAAEAQGLKRGTDAAGLAKFLVPKNLGDLVLTPAIVKSMLKAIVNALKLRWPAFMGTSVLWSTAVFLLLFVLWYFHKRGKEEREKIEKEAAEALAAAGAKSPEIELEEAGEETEEVKGPTKLIEGPEEAKLIEAGDGAKLAETEGGASSAVVVVEPPVESPRT</sequence>
<reference evidence="3" key="1">
    <citation type="journal article" date="2023" name="Mol. Phylogenet. Evol.">
        <title>Genome-scale phylogeny and comparative genomics of the fungal order Sordariales.</title>
        <authorList>
            <person name="Hensen N."/>
            <person name="Bonometti L."/>
            <person name="Westerberg I."/>
            <person name="Brannstrom I.O."/>
            <person name="Guillou S."/>
            <person name="Cros-Aarteil S."/>
            <person name="Calhoun S."/>
            <person name="Haridas S."/>
            <person name="Kuo A."/>
            <person name="Mondo S."/>
            <person name="Pangilinan J."/>
            <person name="Riley R."/>
            <person name="LaButti K."/>
            <person name="Andreopoulos B."/>
            <person name="Lipzen A."/>
            <person name="Chen C."/>
            <person name="Yan M."/>
            <person name="Daum C."/>
            <person name="Ng V."/>
            <person name="Clum A."/>
            <person name="Steindorff A."/>
            <person name="Ohm R.A."/>
            <person name="Martin F."/>
            <person name="Silar P."/>
            <person name="Natvig D.O."/>
            <person name="Lalanne C."/>
            <person name="Gautier V."/>
            <person name="Ament-Velasquez S.L."/>
            <person name="Kruys A."/>
            <person name="Hutchinson M.I."/>
            <person name="Powell A.J."/>
            <person name="Barry K."/>
            <person name="Miller A.N."/>
            <person name="Grigoriev I.V."/>
            <person name="Debuchy R."/>
            <person name="Gladieux P."/>
            <person name="Hiltunen Thoren M."/>
            <person name="Johannesson H."/>
        </authorList>
    </citation>
    <scope>NUCLEOTIDE SEQUENCE</scope>
    <source>
        <strain evidence="3">CBS 141.50</strain>
    </source>
</reference>
<dbReference type="GeneID" id="87814275"/>
<dbReference type="AlphaFoldDB" id="A0AAN6V0S5"/>
<feature type="region of interest" description="Disordered" evidence="1">
    <location>
        <begin position="1"/>
        <end position="158"/>
    </location>
</feature>
<proteinExistence type="predicted"/>
<feature type="compositionally biased region" description="Basic residues" evidence="1">
    <location>
        <begin position="1"/>
        <end position="11"/>
    </location>
</feature>
<keyword evidence="2" id="KW-0812">Transmembrane</keyword>
<accession>A0AAN6V0S5</accession>
<feature type="compositionally biased region" description="Polar residues" evidence="1">
    <location>
        <begin position="140"/>
        <end position="155"/>
    </location>
</feature>